<name>A0A6A6VPI1_9PLEO</name>
<dbReference type="PANTHER" id="PTHR13621:SF2">
    <property type="entry name" value="PROLINE-RICH PROTEIN PRCC"/>
    <property type="match status" value="1"/>
</dbReference>
<keyword evidence="3" id="KW-1185">Reference proteome</keyword>
<reference evidence="2" key="1">
    <citation type="journal article" date="2020" name="Stud. Mycol.">
        <title>101 Dothideomycetes genomes: a test case for predicting lifestyles and emergence of pathogens.</title>
        <authorList>
            <person name="Haridas S."/>
            <person name="Albert R."/>
            <person name="Binder M."/>
            <person name="Bloem J."/>
            <person name="Labutti K."/>
            <person name="Salamov A."/>
            <person name="Andreopoulos B."/>
            <person name="Baker S."/>
            <person name="Barry K."/>
            <person name="Bills G."/>
            <person name="Bluhm B."/>
            <person name="Cannon C."/>
            <person name="Castanera R."/>
            <person name="Culley D."/>
            <person name="Daum C."/>
            <person name="Ezra D."/>
            <person name="Gonzalez J."/>
            <person name="Henrissat B."/>
            <person name="Kuo A."/>
            <person name="Liang C."/>
            <person name="Lipzen A."/>
            <person name="Lutzoni F."/>
            <person name="Magnuson J."/>
            <person name="Mondo S."/>
            <person name="Nolan M."/>
            <person name="Ohm R."/>
            <person name="Pangilinan J."/>
            <person name="Park H.-J."/>
            <person name="Ramirez L."/>
            <person name="Alfaro M."/>
            <person name="Sun H."/>
            <person name="Tritt A."/>
            <person name="Yoshinaga Y."/>
            <person name="Zwiers L.-H."/>
            <person name="Turgeon B."/>
            <person name="Goodwin S."/>
            <person name="Spatafora J."/>
            <person name="Crous P."/>
            <person name="Grigoriev I."/>
        </authorList>
    </citation>
    <scope>NUCLEOTIDE SEQUENCE</scope>
    <source>
        <strain evidence="2">CBS 119925</strain>
    </source>
</reference>
<gene>
    <name evidence="2" type="ORF">M011DRAFT_117056</name>
</gene>
<feature type="compositionally biased region" description="Low complexity" evidence="1">
    <location>
        <begin position="222"/>
        <end position="235"/>
    </location>
</feature>
<protein>
    <recommendedName>
        <fullName evidence="4">Mitotic checkpoint regulator, MAD2B-interacting-domain-containing protein</fullName>
    </recommendedName>
</protein>
<evidence type="ECO:0008006" key="4">
    <source>
        <dbReference type="Google" id="ProtNLM"/>
    </source>
</evidence>
<dbReference type="PANTHER" id="PTHR13621">
    <property type="entry name" value="PROLINE-RICH PROTEIN PRCC"/>
    <property type="match status" value="1"/>
</dbReference>
<evidence type="ECO:0000313" key="2">
    <source>
        <dbReference type="EMBL" id="KAF2751510.1"/>
    </source>
</evidence>
<evidence type="ECO:0000313" key="3">
    <source>
        <dbReference type="Proteomes" id="UP000799440"/>
    </source>
</evidence>
<dbReference type="Pfam" id="PF10253">
    <property type="entry name" value="PRCC"/>
    <property type="match status" value="1"/>
</dbReference>
<dbReference type="InterPro" id="IPR018800">
    <property type="entry name" value="PRCC"/>
</dbReference>
<dbReference type="AlphaFoldDB" id="A0A6A6VPI1"/>
<sequence length="417" mass="44610">MNLIAYSDSEGSDDETPQLPKPVAKPAPKPTFHKVVDRSNPGKIKLNLPTPAHKTSEKDEIETEAPPAKRARTGGGAFGGFNAMLPAPKRPNATAAAGSSSGSLLSTNRGPGKALGVGVNLKTGAEPTFQRQPKEEEYDEEGNPVRRTQNKPMGKDDFRAMLNLPPPKTESAPETKPASPSVDTPPVAESKPVAKPKFMPLSMARKKKPLHARASAAPANGSKPVSTSTSTTPVSEPKPPAKPAPKPKVSLFSATEDVSAPTVEATSSSEYQPLLYNEQPVENEQHQSYEQSHAYPTLTPAGADTAPDGPQDLTNIASELNLTEAQRRQLFGRKGQDAGISAANIIEFNTDKEYAHNERLRQLGETVQHNALKSISGTGKNSLRSLINVATTQKDALEEHFAAGRRNKKEAGNKYGW</sequence>
<accession>A0A6A6VPI1</accession>
<dbReference type="EMBL" id="MU006562">
    <property type="protein sequence ID" value="KAF2751510.1"/>
    <property type="molecule type" value="Genomic_DNA"/>
</dbReference>
<feature type="compositionally biased region" description="Low complexity" evidence="1">
    <location>
        <begin position="93"/>
        <end position="107"/>
    </location>
</feature>
<proteinExistence type="predicted"/>
<dbReference type="GO" id="GO:0005634">
    <property type="term" value="C:nucleus"/>
    <property type="evidence" value="ECO:0007669"/>
    <property type="project" value="TreeGrafter"/>
</dbReference>
<feature type="compositionally biased region" description="Pro residues" evidence="1">
    <location>
        <begin position="236"/>
        <end position="246"/>
    </location>
</feature>
<dbReference type="Proteomes" id="UP000799440">
    <property type="component" value="Unassembled WGS sequence"/>
</dbReference>
<evidence type="ECO:0000256" key="1">
    <source>
        <dbReference type="SAM" id="MobiDB-lite"/>
    </source>
</evidence>
<feature type="compositionally biased region" description="Pro residues" evidence="1">
    <location>
        <begin position="19"/>
        <end position="29"/>
    </location>
</feature>
<organism evidence="2 3">
    <name type="scientific">Sporormia fimetaria CBS 119925</name>
    <dbReference type="NCBI Taxonomy" id="1340428"/>
    <lineage>
        <taxon>Eukaryota</taxon>
        <taxon>Fungi</taxon>
        <taxon>Dikarya</taxon>
        <taxon>Ascomycota</taxon>
        <taxon>Pezizomycotina</taxon>
        <taxon>Dothideomycetes</taxon>
        <taxon>Pleosporomycetidae</taxon>
        <taxon>Pleosporales</taxon>
        <taxon>Sporormiaceae</taxon>
        <taxon>Sporormia</taxon>
    </lineage>
</organism>
<feature type="region of interest" description="Disordered" evidence="1">
    <location>
        <begin position="1"/>
        <end position="272"/>
    </location>
</feature>
<dbReference type="OrthoDB" id="2555634at2759"/>